<dbReference type="EMBL" id="CP045857">
    <property type="protein sequence ID" value="QIJ02874.1"/>
    <property type="molecule type" value="Genomic_DNA"/>
</dbReference>
<dbReference type="Pfam" id="PF00126">
    <property type="entry name" value="HTH_1"/>
    <property type="match status" value="1"/>
</dbReference>
<organism evidence="6 7">
    <name type="scientific">Shewanella chilikensis</name>
    <dbReference type="NCBI Taxonomy" id="558541"/>
    <lineage>
        <taxon>Bacteria</taxon>
        <taxon>Pseudomonadati</taxon>
        <taxon>Pseudomonadota</taxon>
        <taxon>Gammaproteobacteria</taxon>
        <taxon>Alteromonadales</taxon>
        <taxon>Shewanellaceae</taxon>
        <taxon>Shewanella</taxon>
    </lineage>
</organism>
<dbReference type="Gene3D" id="3.40.190.290">
    <property type="match status" value="1"/>
</dbReference>
<dbReference type="KEGG" id="schk:GII14_00880"/>
<dbReference type="PANTHER" id="PTHR30537:SF30">
    <property type="entry name" value="TRANSCRIPTIONAL REGULATOR-RELATED"/>
    <property type="match status" value="1"/>
</dbReference>
<dbReference type="SUPFAM" id="SSF46785">
    <property type="entry name" value="Winged helix' DNA-binding domain"/>
    <property type="match status" value="1"/>
</dbReference>
<keyword evidence="4" id="KW-0804">Transcription</keyword>
<dbReference type="FunFam" id="1.10.10.10:FF:000001">
    <property type="entry name" value="LysR family transcriptional regulator"/>
    <property type="match status" value="1"/>
</dbReference>
<evidence type="ECO:0000256" key="2">
    <source>
        <dbReference type="ARBA" id="ARBA00023015"/>
    </source>
</evidence>
<dbReference type="InterPro" id="IPR058163">
    <property type="entry name" value="LysR-type_TF_proteobact-type"/>
</dbReference>
<dbReference type="SUPFAM" id="SSF53850">
    <property type="entry name" value="Periplasmic binding protein-like II"/>
    <property type="match status" value="1"/>
</dbReference>
<evidence type="ECO:0000256" key="1">
    <source>
        <dbReference type="ARBA" id="ARBA00009437"/>
    </source>
</evidence>
<evidence type="ECO:0000313" key="7">
    <source>
        <dbReference type="Proteomes" id="UP000502117"/>
    </source>
</evidence>
<dbReference type="AlphaFoldDB" id="A0A6G7LMC3"/>
<dbReference type="RefSeq" id="WP_165564284.1">
    <property type="nucleotide sequence ID" value="NZ_CP045857.1"/>
</dbReference>
<dbReference type="GO" id="GO:0006351">
    <property type="term" value="P:DNA-templated transcription"/>
    <property type="evidence" value="ECO:0007669"/>
    <property type="project" value="TreeGrafter"/>
</dbReference>
<proteinExistence type="inferred from homology"/>
<name>A0A6G7LMC3_9GAMM</name>
<evidence type="ECO:0000256" key="4">
    <source>
        <dbReference type="ARBA" id="ARBA00023163"/>
    </source>
</evidence>
<dbReference type="Gene3D" id="1.10.10.10">
    <property type="entry name" value="Winged helix-like DNA-binding domain superfamily/Winged helix DNA-binding domain"/>
    <property type="match status" value="1"/>
</dbReference>
<protein>
    <submittedName>
        <fullName evidence="6">LysR family transcriptional regulator</fullName>
    </submittedName>
</protein>
<dbReference type="GO" id="GO:0003700">
    <property type="term" value="F:DNA-binding transcription factor activity"/>
    <property type="evidence" value="ECO:0007669"/>
    <property type="project" value="InterPro"/>
</dbReference>
<accession>A0A6G7LMC3</accession>
<dbReference type="InterPro" id="IPR036390">
    <property type="entry name" value="WH_DNA-bd_sf"/>
</dbReference>
<feature type="domain" description="HTH lysR-type" evidence="5">
    <location>
        <begin position="1"/>
        <end position="61"/>
    </location>
</feature>
<evidence type="ECO:0000259" key="5">
    <source>
        <dbReference type="PROSITE" id="PS50931"/>
    </source>
</evidence>
<dbReference type="PANTHER" id="PTHR30537">
    <property type="entry name" value="HTH-TYPE TRANSCRIPTIONAL REGULATOR"/>
    <property type="match status" value="1"/>
</dbReference>
<sequence>MNRQMVKAMLVFATTVEKGTMNAAARQLCMSTSAVSQQIFKLEQQLGLGLLNRSTRALTPTEAGKLFYQSCVQMIALADETELQLSRLKDSPAGELRIAAPVGFGGGLLSEPLRRLLEAHPGIQLTLQLQDEVVDLVGCALDLAICIGPLADSALVAHHLADWQMLLCVAPDFLRRRGNSMPSYPGELQDWERLCHKGSMVQDSMLSHTVSGEQLSLAPGRLAVNNMQSLIRFTLDGLGYAALPEPEVRQFLQQGLLLTLLPDWQLPRYSVYALTAGREGQAPKIREAIAALGACFAAHGSRPDFKP</sequence>
<keyword evidence="2" id="KW-0805">Transcription regulation</keyword>
<dbReference type="Proteomes" id="UP000502117">
    <property type="component" value="Chromosome"/>
</dbReference>
<dbReference type="GO" id="GO:0043565">
    <property type="term" value="F:sequence-specific DNA binding"/>
    <property type="evidence" value="ECO:0007669"/>
    <property type="project" value="TreeGrafter"/>
</dbReference>
<dbReference type="InterPro" id="IPR005119">
    <property type="entry name" value="LysR_subst-bd"/>
</dbReference>
<dbReference type="CDD" id="cd08422">
    <property type="entry name" value="PBP2_CrgA_like"/>
    <property type="match status" value="1"/>
</dbReference>
<keyword evidence="3" id="KW-0238">DNA-binding</keyword>
<evidence type="ECO:0000256" key="3">
    <source>
        <dbReference type="ARBA" id="ARBA00023125"/>
    </source>
</evidence>
<evidence type="ECO:0000313" key="6">
    <source>
        <dbReference type="EMBL" id="QIJ02874.1"/>
    </source>
</evidence>
<reference evidence="6 7" key="1">
    <citation type="submission" date="2019-11" db="EMBL/GenBank/DDBJ databases">
        <title>Complete Genome Sequence of Shewanella chilikensis Strain DC57, Isolated from Corroded Seal Rings at a floating production facility in Australia.</title>
        <authorList>
            <person name="Salgar-Chaparro S.J."/>
            <person name="Castillo-Villamizar G.A."/>
            <person name="Poehlein A."/>
            <person name="Daniel R."/>
            <person name="Machuca L."/>
        </authorList>
    </citation>
    <scope>NUCLEOTIDE SEQUENCE [LARGE SCALE GENOMIC DNA]</scope>
    <source>
        <strain evidence="6 7">DC57</strain>
    </source>
</reference>
<dbReference type="InterPro" id="IPR036388">
    <property type="entry name" value="WH-like_DNA-bd_sf"/>
</dbReference>
<dbReference type="PROSITE" id="PS50931">
    <property type="entry name" value="HTH_LYSR"/>
    <property type="match status" value="1"/>
</dbReference>
<dbReference type="InterPro" id="IPR000847">
    <property type="entry name" value="LysR_HTH_N"/>
</dbReference>
<comment type="similarity">
    <text evidence="1">Belongs to the LysR transcriptional regulatory family.</text>
</comment>
<dbReference type="Pfam" id="PF03466">
    <property type="entry name" value="LysR_substrate"/>
    <property type="match status" value="1"/>
</dbReference>
<gene>
    <name evidence="6" type="ORF">GII14_00880</name>
</gene>